<gene>
    <name evidence="1" type="ORF">MSG28_012484</name>
</gene>
<dbReference type="EMBL" id="CM046121">
    <property type="protein sequence ID" value="KAI8434465.1"/>
    <property type="molecule type" value="Genomic_DNA"/>
</dbReference>
<organism evidence="1 2">
    <name type="scientific">Choristoneura fumiferana</name>
    <name type="common">Spruce budworm moth</name>
    <name type="synonym">Archips fumiferana</name>
    <dbReference type="NCBI Taxonomy" id="7141"/>
    <lineage>
        <taxon>Eukaryota</taxon>
        <taxon>Metazoa</taxon>
        <taxon>Ecdysozoa</taxon>
        <taxon>Arthropoda</taxon>
        <taxon>Hexapoda</taxon>
        <taxon>Insecta</taxon>
        <taxon>Pterygota</taxon>
        <taxon>Neoptera</taxon>
        <taxon>Endopterygota</taxon>
        <taxon>Lepidoptera</taxon>
        <taxon>Glossata</taxon>
        <taxon>Ditrysia</taxon>
        <taxon>Tortricoidea</taxon>
        <taxon>Tortricidae</taxon>
        <taxon>Tortricinae</taxon>
        <taxon>Choristoneura</taxon>
    </lineage>
</organism>
<dbReference type="Proteomes" id="UP001064048">
    <property type="component" value="Chromosome 21"/>
</dbReference>
<evidence type="ECO:0000313" key="1">
    <source>
        <dbReference type="EMBL" id="KAI8434465.1"/>
    </source>
</evidence>
<evidence type="ECO:0000313" key="2">
    <source>
        <dbReference type="Proteomes" id="UP001064048"/>
    </source>
</evidence>
<comment type="caution">
    <text evidence="1">The sequence shown here is derived from an EMBL/GenBank/DDBJ whole genome shotgun (WGS) entry which is preliminary data.</text>
</comment>
<reference evidence="1 2" key="1">
    <citation type="journal article" date="2022" name="Genome Biol. Evol.">
        <title>The Spruce Budworm Genome: Reconstructing the Evolutionary History of Antifreeze Proteins.</title>
        <authorList>
            <person name="Beliveau C."/>
            <person name="Gagne P."/>
            <person name="Picq S."/>
            <person name="Vernygora O."/>
            <person name="Keeling C.I."/>
            <person name="Pinkney K."/>
            <person name="Doucet D."/>
            <person name="Wen F."/>
            <person name="Johnston J.S."/>
            <person name="Maaroufi H."/>
            <person name="Boyle B."/>
            <person name="Laroche J."/>
            <person name="Dewar K."/>
            <person name="Juretic N."/>
            <person name="Blackburn G."/>
            <person name="Nisole A."/>
            <person name="Brunet B."/>
            <person name="Brandao M."/>
            <person name="Lumley L."/>
            <person name="Duan J."/>
            <person name="Quan G."/>
            <person name="Lucarotti C.J."/>
            <person name="Roe A.D."/>
            <person name="Sperling F.A.H."/>
            <person name="Levesque R.C."/>
            <person name="Cusson M."/>
        </authorList>
    </citation>
    <scope>NUCLEOTIDE SEQUENCE [LARGE SCALE GENOMIC DNA]</scope>
    <source>
        <strain evidence="1">Glfc:IPQL:Cfum</strain>
    </source>
</reference>
<protein>
    <submittedName>
        <fullName evidence="1">Uncharacterized protein</fullName>
    </submittedName>
</protein>
<sequence>MADALVERRPSARFFCHRCNVEFEDVLQDYRCPYCASGFIEQLESEAESSALSGDDFSDADMSNLDDSDDLAQSNSHPMLSDLAFLMSGGRPRYRHQKSVKGAADVPCACRHLDATVRMLHCALLGQLENAGPPPLPREQIAAIPSEALTPEQAAANTSCSVCWENFQIGEMVSRLQCDHIFHSTCIEPWLQLHATCPICRRSLLAEDAPSESTSEDGASQPPRPPSATPSGSLPQVRLRRLARRRAGAGAGWTRGAEAEAEAEAEARWPTDSSDTSSLNSADRQEYNMDIDFD</sequence>
<name>A0ACC0KE24_CHOFU</name>
<keyword evidence="2" id="KW-1185">Reference proteome</keyword>
<accession>A0ACC0KE24</accession>
<proteinExistence type="predicted"/>